<dbReference type="AlphaFoldDB" id="A0A7L5AQV5"/>
<evidence type="ECO:0000313" key="3">
    <source>
        <dbReference type="EMBL" id="QHO70759.1"/>
    </source>
</evidence>
<evidence type="ECO:0000256" key="1">
    <source>
        <dbReference type="SAM" id="MobiDB-lite"/>
    </source>
</evidence>
<name>A0A7L5AQV5_9MICO</name>
<keyword evidence="2" id="KW-0812">Transmembrane</keyword>
<dbReference type="KEGG" id="mant:BHD05_15000"/>
<dbReference type="RefSeq" id="WP_161887152.1">
    <property type="nucleotide sequence ID" value="NZ_CP017146.1"/>
</dbReference>
<feature type="transmembrane region" description="Helical" evidence="2">
    <location>
        <begin position="48"/>
        <end position="69"/>
    </location>
</feature>
<gene>
    <name evidence="3" type="ORF">BHD05_15000</name>
</gene>
<keyword evidence="2" id="KW-0472">Membrane</keyword>
<feature type="region of interest" description="Disordered" evidence="1">
    <location>
        <begin position="1"/>
        <end position="38"/>
    </location>
</feature>
<feature type="transmembrane region" description="Helical" evidence="2">
    <location>
        <begin position="115"/>
        <end position="134"/>
    </location>
</feature>
<sequence length="139" mass="14644">MASDRDDDALTWGGESDDPSYLDGAGSTAPADVAESEPSAPASATASALLVAYGIFGGVYLLYLIGWVISVQRDTFTASGLFFEIMYQLGEFLAIVSPAIWFGLVLLLTRGGRPALRVAWLVAGIVLLAPWPFILGSVS</sequence>
<evidence type="ECO:0000256" key="2">
    <source>
        <dbReference type="SAM" id="Phobius"/>
    </source>
</evidence>
<reference evidence="3 4" key="1">
    <citation type="submission" date="2016-09" db="EMBL/GenBank/DDBJ databases">
        <title>Complete genome sequence of microbes from the polar regions.</title>
        <authorList>
            <person name="Liao L."/>
            <person name="Chen B."/>
        </authorList>
    </citation>
    <scope>NUCLEOTIDE SEQUENCE [LARGE SCALE GENOMIC DNA]</scope>
    <source>
        <strain evidence="3 4">ZS314</strain>
    </source>
</reference>
<keyword evidence="4" id="KW-1185">Reference proteome</keyword>
<feature type="transmembrane region" description="Helical" evidence="2">
    <location>
        <begin position="89"/>
        <end position="108"/>
    </location>
</feature>
<dbReference type="EMBL" id="CP017146">
    <property type="protein sequence ID" value="QHO70759.1"/>
    <property type="molecule type" value="Genomic_DNA"/>
</dbReference>
<proteinExistence type="predicted"/>
<evidence type="ECO:0008006" key="5">
    <source>
        <dbReference type="Google" id="ProtNLM"/>
    </source>
</evidence>
<feature type="compositionally biased region" description="Acidic residues" evidence="1">
    <location>
        <begin position="1"/>
        <end position="20"/>
    </location>
</feature>
<feature type="compositionally biased region" description="Low complexity" evidence="1">
    <location>
        <begin position="29"/>
        <end position="38"/>
    </location>
</feature>
<keyword evidence="2" id="KW-1133">Transmembrane helix</keyword>
<evidence type="ECO:0000313" key="4">
    <source>
        <dbReference type="Proteomes" id="UP000464507"/>
    </source>
</evidence>
<organism evidence="3 4">
    <name type="scientific">Marisediminicola antarctica</name>
    <dbReference type="NCBI Taxonomy" id="674079"/>
    <lineage>
        <taxon>Bacteria</taxon>
        <taxon>Bacillati</taxon>
        <taxon>Actinomycetota</taxon>
        <taxon>Actinomycetes</taxon>
        <taxon>Micrococcales</taxon>
        <taxon>Microbacteriaceae</taxon>
        <taxon>Marisediminicola</taxon>
    </lineage>
</organism>
<dbReference type="Proteomes" id="UP000464507">
    <property type="component" value="Chromosome"/>
</dbReference>
<accession>A0A7L5AQV5</accession>
<dbReference type="OrthoDB" id="4981704at2"/>
<protein>
    <recommendedName>
        <fullName evidence="5">DNA polymerase III subunit gamma/tau</fullName>
    </recommendedName>
</protein>